<dbReference type="SMART" id="SM00822">
    <property type="entry name" value="PKS_KR"/>
    <property type="match status" value="1"/>
</dbReference>
<accession>A0A0D2GRC4</accession>
<evidence type="ECO:0000313" key="7">
    <source>
        <dbReference type="Proteomes" id="UP000053617"/>
    </source>
</evidence>
<keyword evidence="2" id="KW-0521">NADP</keyword>
<name>A0A0D2GRC4_9EURO</name>
<dbReference type="STRING" id="1442369.A0A0D2GRC4"/>
<evidence type="ECO:0000313" key="6">
    <source>
        <dbReference type="EMBL" id="KIX00873.1"/>
    </source>
</evidence>
<dbReference type="PANTHER" id="PTHR43008">
    <property type="entry name" value="BENZIL REDUCTASE"/>
    <property type="match status" value="1"/>
</dbReference>
<dbReference type="InterPro" id="IPR020904">
    <property type="entry name" value="Sc_DH/Rdtase_CS"/>
</dbReference>
<sequence length="333" mass="35006">MYAKHLFNRPALALQLGSRRVANLVRPNYVVTRAIGLPRAMNNSAVGKSGTSSTSNKAPGTQIGADTEELYKTRSIQDLLSLKGRVTVVTGGARGIGLALARGAAELGSDVAVLDVLEKPSEAFFELESELGVRAKYYRTSVTDVNGLTSSFESVVKDFGRIDNCVTAAGIVHDKPFLETTWDDGARVLEVNVMGTFLSVQLAAKQMRAQKTGGSIVMIASIAARAALPSQRLSIYGASKGAVKSLCQQLSVELGPLGIRVNSISPGYIATEMTKGLAVTNPELFSVFQSAAPLQRIGDRVDLKAVAGCLSDAAAYTTGSDILVTGGLHAGQM</sequence>
<dbReference type="HOGENOM" id="CLU_010194_1_1_1"/>
<dbReference type="Proteomes" id="UP000053617">
    <property type="component" value="Unassembled WGS sequence"/>
</dbReference>
<feature type="domain" description="Ketoreductase" evidence="5">
    <location>
        <begin position="85"/>
        <end position="267"/>
    </location>
</feature>
<organism evidence="6 7">
    <name type="scientific">Rhinocladiella mackenziei CBS 650.93</name>
    <dbReference type="NCBI Taxonomy" id="1442369"/>
    <lineage>
        <taxon>Eukaryota</taxon>
        <taxon>Fungi</taxon>
        <taxon>Dikarya</taxon>
        <taxon>Ascomycota</taxon>
        <taxon>Pezizomycotina</taxon>
        <taxon>Eurotiomycetes</taxon>
        <taxon>Chaetothyriomycetidae</taxon>
        <taxon>Chaetothyriales</taxon>
        <taxon>Herpotrichiellaceae</taxon>
        <taxon>Rhinocladiella</taxon>
    </lineage>
</organism>
<dbReference type="PRINTS" id="PR00081">
    <property type="entry name" value="GDHRDH"/>
</dbReference>
<dbReference type="GO" id="GO:0050664">
    <property type="term" value="F:oxidoreductase activity, acting on NAD(P)H, oxygen as acceptor"/>
    <property type="evidence" value="ECO:0007669"/>
    <property type="project" value="TreeGrafter"/>
</dbReference>
<feature type="region of interest" description="Disordered" evidence="4">
    <location>
        <begin position="45"/>
        <end position="64"/>
    </location>
</feature>
<dbReference type="InterPro" id="IPR002347">
    <property type="entry name" value="SDR_fam"/>
</dbReference>
<dbReference type="GeneID" id="25298009"/>
<dbReference type="InterPro" id="IPR036291">
    <property type="entry name" value="NAD(P)-bd_dom_sf"/>
</dbReference>
<dbReference type="RefSeq" id="XP_013268009.1">
    <property type="nucleotide sequence ID" value="XM_013412555.1"/>
</dbReference>
<dbReference type="OrthoDB" id="5325318at2759"/>
<evidence type="ECO:0000256" key="2">
    <source>
        <dbReference type="ARBA" id="ARBA00022857"/>
    </source>
</evidence>
<dbReference type="Pfam" id="PF13561">
    <property type="entry name" value="adh_short_C2"/>
    <property type="match status" value="1"/>
</dbReference>
<proteinExistence type="inferred from homology"/>
<dbReference type="PRINTS" id="PR00080">
    <property type="entry name" value="SDRFAMILY"/>
</dbReference>
<dbReference type="VEuPathDB" id="FungiDB:Z518_09938"/>
<keyword evidence="3" id="KW-0560">Oxidoreductase</keyword>
<dbReference type="GO" id="GO:0016616">
    <property type="term" value="F:oxidoreductase activity, acting on the CH-OH group of donors, NAD or NADP as acceptor"/>
    <property type="evidence" value="ECO:0007669"/>
    <property type="project" value="UniProtKB-ARBA"/>
</dbReference>
<keyword evidence="7" id="KW-1185">Reference proteome</keyword>
<dbReference type="EMBL" id="KN847482">
    <property type="protein sequence ID" value="KIX00873.1"/>
    <property type="molecule type" value="Genomic_DNA"/>
</dbReference>
<evidence type="ECO:0000256" key="4">
    <source>
        <dbReference type="SAM" id="MobiDB-lite"/>
    </source>
</evidence>
<dbReference type="Gene3D" id="3.40.50.720">
    <property type="entry name" value="NAD(P)-binding Rossmann-like Domain"/>
    <property type="match status" value="1"/>
</dbReference>
<dbReference type="InterPro" id="IPR057326">
    <property type="entry name" value="KR_dom"/>
</dbReference>
<protein>
    <recommendedName>
        <fullName evidence="5">Ketoreductase domain-containing protein</fullName>
    </recommendedName>
</protein>
<evidence type="ECO:0000256" key="1">
    <source>
        <dbReference type="ARBA" id="ARBA00006484"/>
    </source>
</evidence>
<feature type="compositionally biased region" description="Polar residues" evidence="4">
    <location>
        <begin position="45"/>
        <end position="59"/>
    </location>
</feature>
<comment type="similarity">
    <text evidence="1">Belongs to the short-chain dehydrogenases/reductases (SDR) family.</text>
</comment>
<evidence type="ECO:0000259" key="5">
    <source>
        <dbReference type="SMART" id="SM00822"/>
    </source>
</evidence>
<gene>
    <name evidence="6" type="ORF">Z518_09938</name>
</gene>
<reference evidence="6 7" key="1">
    <citation type="submission" date="2015-01" db="EMBL/GenBank/DDBJ databases">
        <title>The Genome Sequence of Rhinocladiella mackenzie CBS 650.93.</title>
        <authorList>
            <consortium name="The Broad Institute Genomics Platform"/>
            <person name="Cuomo C."/>
            <person name="de Hoog S."/>
            <person name="Gorbushina A."/>
            <person name="Stielow B."/>
            <person name="Teixiera M."/>
            <person name="Abouelleil A."/>
            <person name="Chapman S.B."/>
            <person name="Priest M."/>
            <person name="Young S.K."/>
            <person name="Wortman J."/>
            <person name="Nusbaum C."/>
            <person name="Birren B."/>
        </authorList>
    </citation>
    <scope>NUCLEOTIDE SEQUENCE [LARGE SCALE GENOMIC DNA]</scope>
    <source>
        <strain evidence="6 7">CBS 650.93</strain>
    </source>
</reference>
<dbReference type="AlphaFoldDB" id="A0A0D2GRC4"/>
<dbReference type="PANTHER" id="PTHR43008:SF4">
    <property type="entry name" value="CHAIN DEHYDROGENASE, PUTATIVE (AFU_ORTHOLOGUE AFUA_4G08710)-RELATED"/>
    <property type="match status" value="1"/>
</dbReference>
<dbReference type="FunFam" id="3.40.50.720:FF:000084">
    <property type="entry name" value="Short-chain dehydrogenase reductase"/>
    <property type="match status" value="1"/>
</dbReference>
<dbReference type="PROSITE" id="PS00061">
    <property type="entry name" value="ADH_SHORT"/>
    <property type="match status" value="1"/>
</dbReference>
<dbReference type="SUPFAM" id="SSF51735">
    <property type="entry name" value="NAD(P)-binding Rossmann-fold domains"/>
    <property type="match status" value="1"/>
</dbReference>
<evidence type="ECO:0000256" key="3">
    <source>
        <dbReference type="ARBA" id="ARBA00023002"/>
    </source>
</evidence>